<accession>A0AAU7DRH9</accession>
<keyword evidence="1" id="KW-1133">Transmembrane helix</keyword>
<name>A0AAU7DRH9_9BACT</name>
<dbReference type="RefSeq" id="WP_348265055.1">
    <property type="nucleotide sequence ID" value="NZ_CP121196.1"/>
</dbReference>
<dbReference type="GO" id="GO:0009636">
    <property type="term" value="P:response to toxic substance"/>
    <property type="evidence" value="ECO:0007669"/>
    <property type="project" value="TreeGrafter"/>
</dbReference>
<dbReference type="Pfam" id="PF07853">
    <property type="entry name" value="DUF1648"/>
    <property type="match status" value="1"/>
</dbReference>
<proteinExistence type="predicted"/>
<dbReference type="EMBL" id="CP121196">
    <property type="protein sequence ID" value="XBH19833.1"/>
    <property type="molecule type" value="Genomic_DNA"/>
</dbReference>
<evidence type="ECO:0000256" key="1">
    <source>
        <dbReference type="SAM" id="Phobius"/>
    </source>
</evidence>
<feature type="transmembrane region" description="Helical" evidence="1">
    <location>
        <begin position="96"/>
        <end position="116"/>
    </location>
</feature>
<feature type="domain" description="DUF1648" evidence="2">
    <location>
        <begin position="29"/>
        <end position="60"/>
    </location>
</feature>
<organism evidence="3">
    <name type="scientific">Telmatobacter sp. DSM 110680</name>
    <dbReference type="NCBI Taxonomy" id="3036704"/>
    <lineage>
        <taxon>Bacteria</taxon>
        <taxon>Pseudomonadati</taxon>
        <taxon>Acidobacteriota</taxon>
        <taxon>Terriglobia</taxon>
        <taxon>Terriglobales</taxon>
        <taxon>Acidobacteriaceae</taxon>
        <taxon>Telmatobacter</taxon>
    </lineage>
</organism>
<sequence>MRKTMEVVGLGILAVLFWITYSALNGPEKLPNRIPTHFDISGQPNAWGPPGFLWFLPLVAIGLYLLMTVLGSIRFRRYNLPVAVTESNLPFIQEQTSVMVTWIKCEMLCLFAYLQWSIIQSARTSQFRLSPLLIPVFLVVIFSTVGWHLAAIIRGAKARIDSSDPMMNIGKY</sequence>
<dbReference type="AlphaFoldDB" id="A0AAU7DRH9"/>
<evidence type="ECO:0000259" key="2">
    <source>
        <dbReference type="Pfam" id="PF07853"/>
    </source>
</evidence>
<keyword evidence="1" id="KW-0472">Membrane</keyword>
<dbReference type="InterPro" id="IPR012867">
    <property type="entry name" value="DUF1648"/>
</dbReference>
<dbReference type="PANTHER" id="PTHR37810:SF5">
    <property type="entry name" value="IMMUNITY PROTEIN SDPI"/>
    <property type="match status" value="1"/>
</dbReference>
<evidence type="ECO:0000313" key="3">
    <source>
        <dbReference type="EMBL" id="XBH19833.1"/>
    </source>
</evidence>
<feature type="transmembrane region" description="Helical" evidence="1">
    <location>
        <begin position="132"/>
        <end position="153"/>
    </location>
</feature>
<protein>
    <submittedName>
        <fullName evidence="3">DUF1648 domain-containing protein</fullName>
    </submittedName>
</protein>
<keyword evidence="1" id="KW-0812">Transmembrane</keyword>
<feature type="transmembrane region" description="Helical" evidence="1">
    <location>
        <begin position="52"/>
        <end position="75"/>
    </location>
</feature>
<reference evidence="3" key="1">
    <citation type="submission" date="2023-03" db="EMBL/GenBank/DDBJ databases">
        <title>Edaphobacter sp.</title>
        <authorList>
            <person name="Huber K.J."/>
            <person name="Papendorf J."/>
            <person name="Pilke C."/>
            <person name="Bunk B."/>
            <person name="Sproeer C."/>
            <person name="Pester M."/>
        </authorList>
    </citation>
    <scope>NUCLEOTIDE SEQUENCE</scope>
    <source>
        <strain evidence="3">DSM 110680</strain>
    </source>
</reference>
<gene>
    <name evidence="3" type="ORF">P8935_11065</name>
</gene>
<dbReference type="PANTHER" id="PTHR37810">
    <property type="entry name" value="IMMUNITY PROTEIN SDPI"/>
    <property type="match status" value="1"/>
</dbReference>